<sequence>MTDFSAEQVIWTSRLQEKFGSYVELQDENGKSSIYEIVNEFEVGGRAYAVLKPENASSDAEIEIFKIVTSAEGNPELVTIDDDDEWEDVSELYDELTLQDEIDE</sequence>
<accession>A0ABS4GYJ4</accession>
<evidence type="ECO:0000313" key="2">
    <source>
        <dbReference type="Proteomes" id="UP001519273"/>
    </source>
</evidence>
<name>A0ABS4GYJ4_9BACL</name>
<gene>
    <name evidence="1" type="ORF">J2Z20_000048</name>
</gene>
<dbReference type="EMBL" id="JAGGKP010000001">
    <property type="protein sequence ID" value="MBP1935187.1"/>
    <property type="molecule type" value="Genomic_DNA"/>
</dbReference>
<evidence type="ECO:0000313" key="1">
    <source>
        <dbReference type="EMBL" id="MBP1935187.1"/>
    </source>
</evidence>
<comment type="caution">
    <text evidence="1">The sequence shown here is derived from an EMBL/GenBank/DDBJ whole genome shotgun (WGS) entry which is preliminary data.</text>
</comment>
<organism evidence="1 2">
    <name type="scientific">Paenibacillus sediminis</name>
    <dbReference type="NCBI Taxonomy" id="664909"/>
    <lineage>
        <taxon>Bacteria</taxon>
        <taxon>Bacillati</taxon>
        <taxon>Bacillota</taxon>
        <taxon>Bacilli</taxon>
        <taxon>Bacillales</taxon>
        <taxon>Paenibacillaceae</taxon>
        <taxon>Paenibacillus</taxon>
    </lineage>
</organism>
<dbReference type="Proteomes" id="UP001519273">
    <property type="component" value="Unassembled WGS sequence"/>
</dbReference>
<reference evidence="1 2" key="1">
    <citation type="submission" date="2021-03" db="EMBL/GenBank/DDBJ databases">
        <title>Genomic Encyclopedia of Type Strains, Phase IV (KMG-IV): sequencing the most valuable type-strain genomes for metagenomic binning, comparative biology and taxonomic classification.</title>
        <authorList>
            <person name="Goeker M."/>
        </authorList>
    </citation>
    <scope>NUCLEOTIDE SEQUENCE [LARGE SCALE GENOMIC DNA]</scope>
    <source>
        <strain evidence="1 2">DSM 23491</strain>
    </source>
</reference>
<dbReference type="InterPro" id="IPR009711">
    <property type="entry name" value="UPF0473"/>
</dbReference>
<dbReference type="RefSeq" id="WP_209844248.1">
    <property type="nucleotide sequence ID" value="NZ_CBCRVE010000001.1"/>
</dbReference>
<keyword evidence="2" id="KW-1185">Reference proteome</keyword>
<protein>
    <submittedName>
        <fullName evidence="1">Uncharacterized protein YrzB (UPF0473 family)</fullName>
    </submittedName>
</protein>
<proteinExistence type="predicted"/>
<dbReference type="Pfam" id="PF06949">
    <property type="entry name" value="DUF1292"/>
    <property type="match status" value="1"/>
</dbReference>